<dbReference type="Proteomes" id="UP001063350">
    <property type="component" value="Chromosome"/>
</dbReference>
<protein>
    <submittedName>
        <fullName evidence="1">Uncharacterized protein</fullName>
    </submittedName>
</protein>
<dbReference type="KEGG" id="ddu:GF1_02760"/>
<accession>A0A915XHC9</accession>
<organism evidence="1 2">
    <name type="scientific">Desulfolithobacter dissulfuricans</name>
    <dbReference type="NCBI Taxonomy" id="2795293"/>
    <lineage>
        <taxon>Bacteria</taxon>
        <taxon>Pseudomonadati</taxon>
        <taxon>Thermodesulfobacteriota</taxon>
        <taxon>Desulfobulbia</taxon>
        <taxon>Desulfobulbales</taxon>
        <taxon>Desulfobulbaceae</taxon>
        <taxon>Desulfolithobacter</taxon>
    </lineage>
</organism>
<reference evidence="1" key="1">
    <citation type="submission" date="2020-12" db="EMBL/GenBank/DDBJ databases">
        <title>Desulfobium dissulfuricans gen. nov., sp. nov., a novel mesophilic, sulfate-reducing bacterium isolated from a deep-sea hydrothermal vent.</title>
        <authorList>
            <person name="Hashimoto Y."/>
            <person name="Tame A."/>
            <person name="Sawayama S."/>
            <person name="Miyazaki J."/>
            <person name="Takai K."/>
            <person name="Nakagawa S."/>
        </authorList>
    </citation>
    <scope>NUCLEOTIDE SEQUENCE</scope>
    <source>
        <strain evidence="1">GF1</strain>
    </source>
</reference>
<sequence length="790" mass="90794">MELYQMVPCLTEDQLDFGREVIRGLSYNSQRAFRRVCLLPGIDFERSRRAWAELLRLRLSYEQTLSFERWTLLRGVDADLAIQALEKIKTLSYEAGRAFRAYLQLPGITPRHALQTISLLTSMDDANNRAVRAFFTIQDIDADLALDGLMVLALLKDKQGWACESFASIRNMNTETMLDALPLLRQLRQDDAWNAHKLFLQPDMDRISGWNWLVRYFANPPEIQEIQYYKLSREDKRALLQAFYDGGEEIIWKINNLHSITDRFGFEISSARLWRWSDRALRKQFEQLSREVVYEYGREFYPAFNADKKGAMITALRRATAAERRATARNLTSPDIYALLAQGSELYDSSFRDILVPVLKKRIRAKYDDNLLAFLQDTDPDNMLVSSFIVSLAQKGKLTTFFPENEPEQEQILDLVARSAFKDEDSIIIFSATFMHLLEVLKPPARSYLIGRMVEEADRGSAVFSRLISVILQYYLQEYPDLLGPEDKSRIIRMTVRLGAVDLGRYLATPFAEWKADGRLASISVFHPDDDGRRSFLSNGRILLKNGYQLALSDQYTLTPLSSDRRQKIQSLIKMAGRDYTTPLRRLYQAMRRTHFALEFRKNINGIEIRHAVYIYKNQKDQEKLLTRFLRSGDEMFAQRGHSYWRSEQITDPLTELLRERIITSGDLTAKQRFLSLGSCGGVKAYTKLTRMFLGHVDLLATIGTGMAVINDPYNKNFFEVIARNPSEITWKDVAVQSAHIFGRGLGRDYLQPGSLPAILHKLLEEEKKDGLTRASGGIAAEMVEEEASL</sequence>
<name>A0A915XHC9_9BACT</name>
<dbReference type="AlphaFoldDB" id="A0A915XHC9"/>
<keyword evidence="2" id="KW-1185">Reference proteome</keyword>
<proteinExistence type="predicted"/>
<gene>
    <name evidence="1" type="ORF">GF1_02760</name>
</gene>
<evidence type="ECO:0000313" key="1">
    <source>
        <dbReference type="EMBL" id="BCO07900.1"/>
    </source>
</evidence>
<dbReference type="EMBL" id="AP024233">
    <property type="protein sequence ID" value="BCO07900.1"/>
    <property type="molecule type" value="Genomic_DNA"/>
</dbReference>
<evidence type="ECO:0000313" key="2">
    <source>
        <dbReference type="Proteomes" id="UP001063350"/>
    </source>
</evidence>